<gene>
    <name evidence="1" type="ORF">APZ42_010368</name>
</gene>
<accession>A0A162CX68</accession>
<keyword evidence="2" id="KW-1185">Reference proteome</keyword>
<evidence type="ECO:0000313" key="2">
    <source>
        <dbReference type="Proteomes" id="UP000076858"/>
    </source>
</evidence>
<dbReference type="OrthoDB" id="6432529at2759"/>
<dbReference type="AlphaFoldDB" id="A0A162CX68"/>
<reference evidence="1 2" key="1">
    <citation type="submission" date="2016-03" db="EMBL/GenBank/DDBJ databases">
        <title>EvidentialGene: Evidence-directed Construction of Genes on Genomes.</title>
        <authorList>
            <person name="Gilbert D.G."/>
            <person name="Choi J.-H."/>
            <person name="Mockaitis K."/>
            <person name="Colbourne J."/>
            <person name="Pfrender M."/>
        </authorList>
    </citation>
    <scope>NUCLEOTIDE SEQUENCE [LARGE SCALE GENOMIC DNA]</scope>
    <source>
        <strain evidence="1 2">Xinb3</strain>
        <tissue evidence="1">Complete organism</tissue>
    </source>
</reference>
<comment type="caution">
    <text evidence="1">The sequence shown here is derived from an EMBL/GenBank/DDBJ whole genome shotgun (WGS) entry which is preliminary data.</text>
</comment>
<proteinExistence type="predicted"/>
<sequence length="161" mass="18857">MEDENSTFTSDDIKNIKLPSTTWKSGYLEDGCLNFLALKKKNKVWQFKNCFQCSLLISEPGKMRPCKFCKLLNNALRILFKRHKTIKLHTKIKHKYLSMKQLSRKVVAKAKREAQLKFTLKKKNEEIMKLKGDLKDIRLKLATVKYDQINLDKLSEKSCSD</sequence>
<name>A0A162CX68_9CRUS</name>
<dbReference type="EMBL" id="LRGB01027481">
    <property type="protein sequence ID" value="KZR95714.1"/>
    <property type="molecule type" value="Genomic_DNA"/>
</dbReference>
<evidence type="ECO:0000313" key="1">
    <source>
        <dbReference type="EMBL" id="KZR95714.1"/>
    </source>
</evidence>
<dbReference type="Proteomes" id="UP000076858">
    <property type="component" value="Unassembled WGS sequence"/>
</dbReference>
<organism evidence="1 2">
    <name type="scientific">Daphnia magna</name>
    <dbReference type="NCBI Taxonomy" id="35525"/>
    <lineage>
        <taxon>Eukaryota</taxon>
        <taxon>Metazoa</taxon>
        <taxon>Ecdysozoa</taxon>
        <taxon>Arthropoda</taxon>
        <taxon>Crustacea</taxon>
        <taxon>Branchiopoda</taxon>
        <taxon>Diplostraca</taxon>
        <taxon>Cladocera</taxon>
        <taxon>Anomopoda</taxon>
        <taxon>Daphniidae</taxon>
        <taxon>Daphnia</taxon>
    </lineage>
</organism>
<protein>
    <submittedName>
        <fullName evidence="1">Uncharacterized protein</fullName>
    </submittedName>
</protein>